<evidence type="ECO:0000256" key="1">
    <source>
        <dbReference type="SAM" id="Phobius"/>
    </source>
</evidence>
<keyword evidence="1" id="KW-0472">Membrane</keyword>
<evidence type="ECO:0000313" key="2">
    <source>
        <dbReference type="EMBL" id="AHM79040.1"/>
    </source>
</evidence>
<dbReference type="HOGENOM" id="CLU_3365421_0_0_6"/>
<reference evidence="2 3" key="1">
    <citation type="journal article" date="2014" name="Proc. Natl. Acad. Sci. U.S.A.">
        <title>Molecular dissection of the evolution of carbapenem-resistant multilocus sequence type 258 Klebsiella pneumoniae.</title>
        <authorList>
            <person name="Deleo F.R."/>
            <person name="Chen L."/>
            <person name="Porcella S.F."/>
            <person name="Martens C.A."/>
            <person name="Kobayashi S.D."/>
            <person name="Porter A.R."/>
            <person name="Chavda K.D."/>
            <person name="Jacobs M.R."/>
            <person name="Mathema B."/>
            <person name="Olsen R.J."/>
            <person name="Bonomo R.A."/>
            <person name="Musser J.M."/>
            <person name="Kreiswirth B.N."/>
        </authorList>
    </citation>
    <scope>NUCLEOTIDE SEQUENCE [LARGE SCALE GENOMIC DNA]</scope>
    <source>
        <strain evidence="2">30684/NJST258_2</strain>
    </source>
</reference>
<organism evidence="2 3">
    <name type="scientific">Klebsiella pneumoniae 30684/NJST258_2</name>
    <dbReference type="NCBI Taxonomy" id="1420013"/>
    <lineage>
        <taxon>Bacteria</taxon>
        <taxon>Pseudomonadati</taxon>
        <taxon>Pseudomonadota</taxon>
        <taxon>Gammaproteobacteria</taxon>
        <taxon>Enterobacterales</taxon>
        <taxon>Enterobacteriaceae</taxon>
        <taxon>Klebsiella/Raoultella group</taxon>
        <taxon>Klebsiella</taxon>
        <taxon>Klebsiella pneumoniae complex</taxon>
    </lineage>
</organism>
<sequence length="35" mass="3911">MLSQDQPGVGRELSNIYIITDPLSLFMLLFSILNA</sequence>
<evidence type="ECO:0000313" key="3">
    <source>
        <dbReference type="Proteomes" id="UP000019586"/>
    </source>
</evidence>
<dbReference type="Proteomes" id="UP000019586">
    <property type="component" value="Chromosome"/>
</dbReference>
<name>W8UIZ8_KLEPN</name>
<accession>W8UIZ8</accession>
<protein>
    <submittedName>
        <fullName evidence="2">Uncharacterized protein</fullName>
    </submittedName>
</protein>
<dbReference type="KEGG" id="kps:KPNJ2_02260"/>
<gene>
    <name evidence="2" type="ORF">KPNJ2_02260</name>
</gene>
<proteinExistence type="predicted"/>
<dbReference type="AlphaFoldDB" id="W8UIZ8"/>
<keyword evidence="1" id="KW-0812">Transmembrane</keyword>
<dbReference type="EMBL" id="CP006918">
    <property type="protein sequence ID" value="AHM79040.1"/>
    <property type="molecule type" value="Genomic_DNA"/>
</dbReference>
<keyword evidence="1" id="KW-1133">Transmembrane helix</keyword>
<feature type="transmembrane region" description="Helical" evidence="1">
    <location>
        <begin position="16"/>
        <end position="33"/>
    </location>
</feature>